<feature type="compositionally biased region" description="Low complexity" evidence="1">
    <location>
        <begin position="28"/>
        <end position="38"/>
    </location>
</feature>
<keyword evidence="2" id="KW-0472">Membrane</keyword>
<keyword evidence="4" id="KW-1185">Reference proteome</keyword>
<evidence type="ECO:0000256" key="2">
    <source>
        <dbReference type="SAM" id="Phobius"/>
    </source>
</evidence>
<feature type="transmembrane region" description="Helical" evidence="2">
    <location>
        <begin position="439"/>
        <end position="463"/>
    </location>
</feature>
<feature type="transmembrane region" description="Helical" evidence="2">
    <location>
        <begin position="373"/>
        <end position="400"/>
    </location>
</feature>
<sequence length="832" mass="85954">MTEETALRIPRVTASAPGTGSTPAVTETVTDTSAPVSPTPSTSSWRSVFYSLPAERWIGSSIRAVVAYAAVWGVALLVSLLLLLSLHDVTVDWSLLFLLPAQIVGLGLGGVFTASTSVLGVTATVSLLWAPLLVSAAAIVGLALASRHDERAHPVVSHRQRLLLSALTGVVFTVIAVLAAALLRPSYSLSNRELPSGFPRLGDGVLEASGSAASVSLVVISLIVGVGVSFLSRWREAHRGDVRELAPRPPLVTALLSAIPVSVLYAVVVAIIVSVAAVISVAVNGGGSALIASPLWLPTVALNGLALVNFSVLGVSGPLTGYPGFSALATSVSLPGSMPWWVLVIAIVLNLSIVVAVATVLRLRRASTGATVTINWFSTAVVFAAVGSVVSLLGSILLWSHVDTSAISGQDSGLLGAGALLASSVASTWASVGPAGWTIFVFVLLGVVVEVAAIWVAPVVISLVKPAALDRANRFLTRVGVPLAPAGQVVPGVAAVSELSPERRRRAIIIGSSVGGVVAVVVLAAVAISVVNATVFSPQRQVEAYLSALESGHAKDALALGHVDVGEAGLELLTDRALAATSTRITGHTALSGTITGDNAYVSTRAEQSGTSIPVSYSLHRTGKTWLFFDTWALNPVELPTLDIVVPQGAEKVTVNGVSVPVEAARKDGEGTRLAVFPGRYSVQMGGDTTWVTAAPQKKLITPASVAGESVELTLEPTAAFHKEIDSQMGTFLAGCVASHEIEPSGCPFRYYSYGDTSNVVWSLKSPPAYSLIQDFNGGWAIETKEAGEADVTYTSSFFGSSYDEDGSSSVYVDGGIAFTGGKPVYSYGSDD</sequence>
<protein>
    <submittedName>
        <fullName evidence="3">Uncharacterized protein</fullName>
    </submittedName>
</protein>
<feature type="transmembrane region" description="Helical" evidence="2">
    <location>
        <begin position="162"/>
        <end position="183"/>
    </location>
</feature>
<feature type="transmembrane region" description="Helical" evidence="2">
    <location>
        <begin position="93"/>
        <end position="112"/>
    </location>
</feature>
<keyword evidence="2" id="KW-1133">Transmembrane helix</keyword>
<evidence type="ECO:0000313" key="3">
    <source>
        <dbReference type="EMBL" id="MBK4347295.1"/>
    </source>
</evidence>
<feature type="transmembrane region" description="Helical" evidence="2">
    <location>
        <begin position="65"/>
        <end position="87"/>
    </location>
</feature>
<dbReference type="Proteomes" id="UP000636458">
    <property type="component" value="Unassembled WGS sequence"/>
</dbReference>
<dbReference type="AlphaFoldDB" id="A0A934W4A3"/>
<accession>A0A934W4A3</accession>
<gene>
    <name evidence="3" type="ORF">IV501_06580</name>
</gene>
<organism evidence="3 4">
    <name type="scientific">Lacisediminihabitans changchengi</name>
    <dbReference type="NCBI Taxonomy" id="2787634"/>
    <lineage>
        <taxon>Bacteria</taxon>
        <taxon>Bacillati</taxon>
        <taxon>Actinomycetota</taxon>
        <taxon>Actinomycetes</taxon>
        <taxon>Micrococcales</taxon>
        <taxon>Microbacteriaceae</taxon>
        <taxon>Lacisediminihabitans</taxon>
    </lineage>
</organism>
<feature type="transmembrane region" description="Helical" evidence="2">
    <location>
        <begin position="251"/>
        <end position="283"/>
    </location>
</feature>
<feature type="transmembrane region" description="Helical" evidence="2">
    <location>
        <begin position="295"/>
        <end position="320"/>
    </location>
</feature>
<proteinExistence type="predicted"/>
<dbReference type="RefSeq" id="WP_200555654.1">
    <property type="nucleotide sequence ID" value="NZ_JAEPES010000002.1"/>
</dbReference>
<evidence type="ECO:0000313" key="4">
    <source>
        <dbReference type="Proteomes" id="UP000636458"/>
    </source>
</evidence>
<feature type="transmembrane region" description="Helical" evidence="2">
    <location>
        <begin position="204"/>
        <end position="231"/>
    </location>
</feature>
<feature type="transmembrane region" description="Helical" evidence="2">
    <location>
        <begin position="119"/>
        <end position="142"/>
    </location>
</feature>
<comment type="caution">
    <text evidence="3">The sequence shown here is derived from an EMBL/GenBank/DDBJ whole genome shotgun (WGS) entry which is preliminary data.</text>
</comment>
<feature type="region of interest" description="Disordered" evidence="1">
    <location>
        <begin position="12"/>
        <end position="38"/>
    </location>
</feature>
<reference evidence="3" key="1">
    <citation type="submission" date="2021-01" db="EMBL/GenBank/DDBJ databases">
        <title>Lacisediminihabitans sp. nov. strain G11-30, isolated from Antarctic Soil.</title>
        <authorList>
            <person name="Li J."/>
        </authorList>
    </citation>
    <scope>NUCLEOTIDE SEQUENCE</scope>
    <source>
        <strain evidence="3">G11-30</strain>
    </source>
</reference>
<name>A0A934W4A3_9MICO</name>
<feature type="compositionally biased region" description="Polar residues" evidence="1">
    <location>
        <begin position="16"/>
        <end position="27"/>
    </location>
</feature>
<feature type="transmembrane region" description="Helical" evidence="2">
    <location>
        <begin position="340"/>
        <end position="361"/>
    </location>
</feature>
<dbReference type="EMBL" id="JAEPES010000002">
    <property type="protein sequence ID" value="MBK4347295.1"/>
    <property type="molecule type" value="Genomic_DNA"/>
</dbReference>
<feature type="transmembrane region" description="Helical" evidence="2">
    <location>
        <begin position="508"/>
        <end position="531"/>
    </location>
</feature>
<evidence type="ECO:0000256" key="1">
    <source>
        <dbReference type="SAM" id="MobiDB-lite"/>
    </source>
</evidence>
<keyword evidence="2" id="KW-0812">Transmembrane</keyword>